<evidence type="ECO:0000313" key="2">
    <source>
        <dbReference type="EMBL" id="KAG5653709.1"/>
    </source>
</evidence>
<sequence>MGRARADPSLHRLRAYRNTRLKQDTKQAPNPSRPLFNLDDETFFESDQEGPESAENNEERPLFYWEEESTLFSDLLDSPCVFFSQIARLSDRAYRDKEPKQHELNALVNSLQPSFDRRGRELKKEIAETLVPTVNRVKGLYRKIDTDVDRGIGKGIIFFNDACKELEALAIRDHDELKELRKIAQCNIEILFGQLAEAYKTREHLWIEFEKAMEAIVNPTIERLKALPSNIEHLITGLEKQARNLEKDDTNAAEKKIKGLLGKA</sequence>
<dbReference type="Proteomes" id="UP000717328">
    <property type="component" value="Unassembled WGS sequence"/>
</dbReference>
<proteinExistence type="predicted"/>
<comment type="caution">
    <text evidence="2">The sequence shown here is derived from an EMBL/GenBank/DDBJ whole genome shotgun (WGS) entry which is preliminary data.</text>
</comment>
<reference evidence="2" key="1">
    <citation type="submission" date="2021-02" db="EMBL/GenBank/DDBJ databases">
        <authorList>
            <person name="Nieuwenhuis M."/>
            <person name="Van De Peppel L.J.J."/>
        </authorList>
    </citation>
    <scope>NUCLEOTIDE SEQUENCE</scope>
    <source>
        <strain evidence="2">D49</strain>
    </source>
</reference>
<organism evidence="2 3">
    <name type="scientific">Sphagnurus paluster</name>
    <dbReference type="NCBI Taxonomy" id="117069"/>
    <lineage>
        <taxon>Eukaryota</taxon>
        <taxon>Fungi</taxon>
        <taxon>Dikarya</taxon>
        <taxon>Basidiomycota</taxon>
        <taxon>Agaricomycotina</taxon>
        <taxon>Agaricomycetes</taxon>
        <taxon>Agaricomycetidae</taxon>
        <taxon>Agaricales</taxon>
        <taxon>Tricholomatineae</taxon>
        <taxon>Lyophyllaceae</taxon>
        <taxon>Sphagnurus</taxon>
    </lineage>
</organism>
<dbReference type="EMBL" id="JABCKI010000038">
    <property type="protein sequence ID" value="KAG5653709.1"/>
    <property type="molecule type" value="Genomic_DNA"/>
</dbReference>
<keyword evidence="3" id="KW-1185">Reference proteome</keyword>
<evidence type="ECO:0000313" key="3">
    <source>
        <dbReference type="Proteomes" id="UP000717328"/>
    </source>
</evidence>
<gene>
    <name evidence="2" type="ORF">H0H81_011289</name>
</gene>
<reference evidence="2" key="2">
    <citation type="submission" date="2021-10" db="EMBL/GenBank/DDBJ databases">
        <title>Phylogenomics reveals ancestral predisposition of the termite-cultivated fungus Termitomyces towards a domesticated lifestyle.</title>
        <authorList>
            <person name="Auxier B."/>
            <person name="Grum-Grzhimaylo A."/>
            <person name="Cardenas M.E."/>
            <person name="Lodge J.D."/>
            <person name="Laessoe T."/>
            <person name="Pedersen O."/>
            <person name="Smith M.E."/>
            <person name="Kuyper T.W."/>
            <person name="Franco-Molano E.A."/>
            <person name="Baroni T.J."/>
            <person name="Aanen D.K."/>
        </authorList>
    </citation>
    <scope>NUCLEOTIDE SEQUENCE</scope>
    <source>
        <strain evidence="2">D49</strain>
    </source>
</reference>
<evidence type="ECO:0000256" key="1">
    <source>
        <dbReference type="SAM" id="MobiDB-lite"/>
    </source>
</evidence>
<feature type="region of interest" description="Disordered" evidence="1">
    <location>
        <begin position="18"/>
        <end position="40"/>
    </location>
</feature>
<dbReference type="OrthoDB" id="2678231at2759"/>
<dbReference type="AlphaFoldDB" id="A0A9P7GN58"/>
<protein>
    <submittedName>
        <fullName evidence="2">Uncharacterized protein</fullName>
    </submittedName>
</protein>
<accession>A0A9P7GN58</accession>
<name>A0A9P7GN58_9AGAR</name>